<dbReference type="GO" id="GO:0005886">
    <property type="term" value="C:plasma membrane"/>
    <property type="evidence" value="ECO:0007669"/>
    <property type="project" value="TreeGrafter"/>
</dbReference>
<keyword evidence="7" id="KW-0807">Transducer</keyword>
<name>A0AA36MCS8_CYLNA</name>
<evidence type="ECO:0000256" key="5">
    <source>
        <dbReference type="ARBA" id="ARBA00023136"/>
    </source>
</evidence>
<feature type="transmembrane region" description="Helical" evidence="8">
    <location>
        <begin position="12"/>
        <end position="37"/>
    </location>
</feature>
<dbReference type="PANTHER" id="PTHR24243">
    <property type="entry name" value="G-PROTEIN COUPLED RECEPTOR"/>
    <property type="match status" value="1"/>
</dbReference>
<keyword evidence="4" id="KW-0297">G-protein coupled receptor</keyword>
<keyword evidence="6" id="KW-0675">Receptor</keyword>
<evidence type="ECO:0000256" key="6">
    <source>
        <dbReference type="ARBA" id="ARBA00023170"/>
    </source>
</evidence>
<dbReference type="PANTHER" id="PTHR24243:SF208">
    <property type="entry name" value="PYROKININ-1 RECEPTOR"/>
    <property type="match status" value="1"/>
</dbReference>
<keyword evidence="3 8" id="KW-1133">Transmembrane helix</keyword>
<comment type="caution">
    <text evidence="10">The sequence shown here is derived from an EMBL/GenBank/DDBJ whole genome shotgun (WGS) entry which is preliminary data.</text>
</comment>
<dbReference type="PRINTS" id="PR00237">
    <property type="entry name" value="GPCRRHODOPSN"/>
</dbReference>
<proteinExistence type="predicted"/>
<feature type="domain" description="G-protein coupled receptors family 1 profile" evidence="9">
    <location>
        <begin position="28"/>
        <end position="140"/>
    </location>
</feature>
<gene>
    <name evidence="10" type="ORF">CYNAS_LOCUS19444</name>
</gene>
<sequence>MDTDKWCPDMLIPTIAILAIIFVMGGVGNICICLVIIRTKSLHTRANYFLFGLACSDMLLLFLACPLQIYLFINCYTSNNNFVCKLYNYVKDAYGVTSVFIICAFTAERRLAVCHLLRMNELRNLFCAFASVSTVALLIVTGLRMGAVLGGEMNSTFYDYARFSANTSTSSLSDNYQSILEKTTKCAHRLLMRGS</sequence>
<evidence type="ECO:0000256" key="4">
    <source>
        <dbReference type="ARBA" id="ARBA00023040"/>
    </source>
</evidence>
<comment type="subcellular location">
    <subcellularLocation>
        <location evidence="1">Membrane</location>
        <topology evidence="1">Multi-pass membrane protein</topology>
    </subcellularLocation>
</comment>
<accession>A0AA36MCS8</accession>
<keyword evidence="2 8" id="KW-0812">Transmembrane</keyword>
<dbReference type="InterPro" id="IPR000276">
    <property type="entry name" value="GPCR_Rhodpsn"/>
</dbReference>
<evidence type="ECO:0000256" key="3">
    <source>
        <dbReference type="ARBA" id="ARBA00022989"/>
    </source>
</evidence>
<evidence type="ECO:0000313" key="11">
    <source>
        <dbReference type="Proteomes" id="UP001176961"/>
    </source>
</evidence>
<dbReference type="Proteomes" id="UP001176961">
    <property type="component" value="Unassembled WGS sequence"/>
</dbReference>
<feature type="transmembrane region" description="Helical" evidence="8">
    <location>
        <begin position="125"/>
        <end position="147"/>
    </location>
</feature>
<keyword evidence="11" id="KW-1185">Reference proteome</keyword>
<evidence type="ECO:0000256" key="1">
    <source>
        <dbReference type="ARBA" id="ARBA00004141"/>
    </source>
</evidence>
<reference evidence="10" key="1">
    <citation type="submission" date="2023-07" db="EMBL/GenBank/DDBJ databases">
        <authorList>
            <consortium name="CYATHOMIX"/>
        </authorList>
    </citation>
    <scope>NUCLEOTIDE SEQUENCE</scope>
    <source>
        <strain evidence="10">N/A</strain>
    </source>
</reference>
<evidence type="ECO:0000256" key="8">
    <source>
        <dbReference type="SAM" id="Phobius"/>
    </source>
</evidence>
<dbReference type="SUPFAM" id="SSF81321">
    <property type="entry name" value="Family A G protein-coupled receptor-like"/>
    <property type="match status" value="1"/>
</dbReference>
<organism evidence="10 11">
    <name type="scientific">Cylicocyclus nassatus</name>
    <name type="common">Nematode worm</name>
    <dbReference type="NCBI Taxonomy" id="53992"/>
    <lineage>
        <taxon>Eukaryota</taxon>
        <taxon>Metazoa</taxon>
        <taxon>Ecdysozoa</taxon>
        <taxon>Nematoda</taxon>
        <taxon>Chromadorea</taxon>
        <taxon>Rhabditida</taxon>
        <taxon>Rhabditina</taxon>
        <taxon>Rhabditomorpha</taxon>
        <taxon>Strongyloidea</taxon>
        <taxon>Strongylidae</taxon>
        <taxon>Cylicocyclus</taxon>
    </lineage>
</organism>
<feature type="transmembrane region" description="Helical" evidence="8">
    <location>
        <begin position="93"/>
        <end position="113"/>
    </location>
</feature>
<dbReference type="AlphaFoldDB" id="A0AA36MCS8"/>
<dbReference type="GO" id="GO:0008188">
    <property type="term" value="F:neuropeptide receptor activity"/>
    <property type="evidence" value="ECO:0007669"/>
    <property type="project" value="TreeGrafter"/>
</dbReference>
<dbReference type="Pfam" id="PF00001">
    <property type="entry name" value="7tm_1"/>
    <property type="match status" value="1"/>
</dbReference>
<feature type="transmembrane region" description="Helical" evidence="8">
    <location>
        <begin position="49"/>
        <end position="73"/>
    </location>
</feature>
<protein>
    <recommendedName>
        <fullName evidence="9">G-protein coupled receptors family 1 profile domain-containing protein</fullName>
    </recommendedName>
</protein>
<evidence type="ECO:0000313" key="10">
    <source>
        <dbReference type="EMBL" id="CAJ0607461.1"/>
    </source>
</evidence>
<dbReference type="InterPro" id="IPR017452">
    <property type="entry name" value="GPCR_Rhodpsn_7TM"/>
</dbReference>
<dbReference type="PROSITE" id="PS50262">
    <property type="entry name" value="G_PROTEIN_RECEP_F1_2"/>
    <property type="match status" value="1"/>
</dbReference>
<evidence type="ECO:0000256" key="2">
    <source>
        <dbReference type="ARBA" id="ARBA00022692"/>
    </source>
</evidence>
<dbReference type="Gene3D" id="1.20.1070.10">
    <property type="entry name" value="Rhodopsin 7-helix transmembrane proteins"/>
    <property type="match status" value="1"/>
</dbReference>
<keyword evidence="5 8" id="KW-0472">Membrane</keyword>
<dbReference type="EMBL" id="CATQJL010000316">
    <property type="protein sequence ID" value="CAJ0607461.1"/>
    <property type="molecule type" value="Genomic_DNA"/>
</dbReference>
<evidence type="ECO:0000259" key="9">
    <source>
        <dbReference type="PROSITE" id="PS50262"/>
    </source>
</evidence>
<evidence type="ECO:0000256" key="7">
    <source>
        <dbReference type="ARBA" id="ARBA00023224"/>
    </source>
</evidence>